<gene>
    <name evidence="2" type="ORF">FGO68_gene12353</name>
</gene>
<proteinExistence type="predicted"/>
<protein>
    <submittedName>
        <fullName evidence="2">Uncharacterized protein</fullName>
    </submittedName>
</protein>
<sequence length="351" mass="39754">MAEEYERQQIERRIKQDSQAEIQQINIEQLQKTQNEQLQMQMDLEHALRDSQEGQKKVLTAPTPNGIQKKRGRPAFKHLKQQLSQPDQIEQQITQTLNSLTQTFQQGNKGPTVDFVKTNSTVGIPLNLNYTKSPVDLTREQIISPRLNNPFTAPLNPEQPSQAKSNESKSVGNDQRVKQKRGRKRLAQGKVLTVPKPAIQNPASFNNKINQSSPVSPKNVPQQRSISPLPQAIKPPQFTGVNTNQNPVSANAMQIPTALFQNAFLPSQPVTQFQQNPLQALFPQNQNSQSLPKPQKQCPFISHIKESFDQTLLGDLQHQMKVLKQQNDYIIQQQMHIIQHLRVAQPPLPSQ</sequence>
<accession>A0A8J8P3K2</accession>
<feature type="region of interest" description="Disordered" evidence="1">
    <location>
        <begin position="147"/>
        <end position="245"/>
    </location>
</feature>
<keyword evidence="3" id="KW-1185">Reference proteome</keyword>
<name>A0A8J8P3K2_HALGN</name>
<feature type="compositionally biased region" description="Basic residues" evidence="1">
    <location>
        <begin position="178"/>
        <end position="187"/>
    </location>
</feature>
<organism evidence="2 3">
    <name type="scientific">Halteria grandinella</name>
    <dbReference type="NCBI Taxonomy" id="5974"/>
    <lineage>
        <taxon>Eukaryota</taxon>
        <taxon>Sar</taxon>
        <taxon>Alveolata</taxon>
        <taxon>Ciliophora</taxon>
        <taxon>Intramacronucleata</taxon>
        <taxon>Spirotrichea</taxon>
        <taxon>Stichotrichia</taxon>
        <taxon>Sporadotrichida</taxon>
        <taxon>Halteriidae</taxon>
        <taxon>Halteria</taxon>
    </lineage>
</organism>
<evidence type="ECO:0000313" key="2">
    <source>
        <dbReference type="EMBL" id="TNV87427.1"/>
    </source>
</evidence>
<dbReference type="EMBL" id="RRYP01000438">
    <property type="protein sequence ID" value="TNV87427.1"/>
    <property type="molecule type" value="Genomic_DNA"/>
</dbReference>
<feature type="compositionally biased region" description="Polar residues" evidence="1">
    <location>
        <begin position="158"/>
        <end position="173"/>
    </location>
</feature>
<comment type="caution">
    <text evidence="2">The sequence shown here is derived from an EMBL/GenBank/DDBJ whole genome shotgun (WGS) entry which is preliminary data.</text>
</comment>
<evidence type="ECO:0000313" key="3">
    <source>
        <dbReference type="Proteomes" id="UP000785679"/>
    </source>
</evidence>
<dbReference type="Proteomes" id="UP000785679">
    <property type="component" value="Unassembled WGS sequence"/>
</dbReference>
<dbReference type="AlphaFoldDB" id="A0A8J8P3K2"/>
<evidence type="ECO:0000256" key="1">
    <source>
        <dbReference type="SAM" id="MobiDB-lite"/>
    </source>
</evidence>
<reference evidence="2" key="1">
    <citation type="submission" date="2019-06" db="EMBL/GenBank/DDBJ databases">
        <authorList>
            <person name="Zheng W."/>
        </authorList>
    </citation>
    <scope>NUCLEOTIDE SEQUENCE</scope>
    <source>
        <strain evidence="2">QDHG01</strain>
    </source>
</reference>
<feature type="compositionally biased region" description="Polar residues" evidence="1">
    <location>
        <begin position="201"/>
        <end position="228"/>
    </location>
</feature>